<evidence type="ECO:0000256" key="3">
    <source>
        <dbReference type="ARBA" id="ARBA00022840"/>
    </source>
</evidence>
<dbReference type="PANTHER" id="PTHR19211:SF6">
    <property type="entry name" value="BLL7188 PROTEIN"/>
    <property type="match status" value="1"/>
</dbReference>
<keyword evidence="2" id="KW-0547">Nucleotide-binding</keyword>
<keyword evidence="7" id="KW-1185">Reference proteome</keyword>
<feature type="compositionally biased region" description="Basic and acidic residues" evidence="4">
    <location>
        <begin position="281"/>
        <end position="294"/>
    </location>
</feature>
<dbReference type="PROSITE" id="PS00211">
    <property type="entry name" value="ABC_TRANSPORTER_1"/>
    <property type="match status" value="1"/>
</dbReference>
<dbReference type="GO" id="GO:0016887">
    <property type="term" value="F:ATP hydrolysis activity"/>
    <property type="evidence" value="ECO:0007669"/>
    <property type="project" value="InterPro"/>
</dbReference>
<dbReference type="PROSITE" id="PS50893">
    <property type="entry name" value="ABC_TRANSPORTER_2"/>
    <property type="match status" value="1"/>
</dbReference>
<dbReference type="InterPro" id="IPR003439">
    <property type="entry name" value="ABC_transporter-like_ATP-bd"/>
</dbReference>
<keyword evidence="1" id="KW-0677">Repeat</keyword>
<feature type="domain" description="ABC transporter" evidence="5">
    <location>
        <begin position="5"/>
        <end position="235"/>
    </location>
</feature>
<dbReference type="Gene3D" id="3.40.50.300">
    <property type="entry name" value="P-loop containing nucleotide triphosphate hydrolases"/>
    <property type="match status" value="2"/>
</dbReference>
<name>A0A7X1FUP3_9SPHN</name>
<reference evidence="6 7" key="1">
    <citation type="submission" date="2020-08" db="EMBL/GenBank/DDBJ databases">
        <title>The genome sequence of type strain Novosphingobium flavum NBRC 111647.</title>
        <authorList>
            <person name="Liu Y."/>
        </authorList>
    </citation>
    <scope>NUCLEOTIDE SEQUENCE [LARGE SCALE GENOMIC DNA]</scope>
    <source>
        <strain evidence="6 7">NBRC 111647</strain>
    </source>
</reference>
<evidence type="ECO:0000256" key="2">
    <source>
        <dbReference type="ARBA" id="ARBA00022741"/>
    </source>
</evidence>
<accession>A0A7X1FUP3</accession>
<dbReference type="InterPro" id="IPR017871">
    <property type="entry name" value="ABC_transporter-like_CS"/>
</dbReference>
<comment type="caution">
    <text evidence="6">The sequence shown here is derived from an EMBL/GenBank/DDBJ whole genome shotgun (WGS) entry which is preliminary data.</text>
</comment>
<dbReference type="EMBL" id="JACLAW010000017">
    <property type="protein sequence ID" value="MBC2667328.1"/>
    <property type="molecule type" value="Genomic_DNA"/>
</dbReference>
<keyword evidence="3 6" id="KW-0067">ATP-binding</keyword>
<dbReference type="CDD" id="cd03221">
    <property type="entry name" value="ABCF_EF-3"/>
    <property type="match status" value="1"/>
</dbReference>
<evidence type="ECO:0000256" key="1">
    <source>
        <dbReference type="ARBA" id="ARBA00022737"/>
    </source>
</evidence>
<feature type="region of interest" description="Disordered" evidence="4">
    <location>
        <begin position="241"/>
        <end position="294"/>
    </location>
</feature>
<dbReference type="GO" id="GO:0005524">
    <property type="term" value="F:ATP binding"/>
    <property type="evidence" value="ECO:0007669"/>
    <property type="project" value="UniProtKB-KW"/>
</dbReference>
<dbReference type="PANTHER" id="PTHR19211">
    <property type="entry name" value="ATP-BINDING TRANSPORT PROTEIN-RELATED"/>
    <property type="match status" value="1"/>
</dbReference>
<evidence type="ECO:0000313" key="7">
    <source>
        <dbReference type="Proteomes" id="UP000566813"/>
    </source>
</evidence>
<dbReference type="AlphaFoldDB" id="A0A7X1FUP3"/>
<dbReference type="InterPro" id="IPR027417">
    <property type="entry name" value="P-loop_NTPase"/>
</dbReference>
<gene>
    <name evidence="6" type="ORF">H7F51_17555</name>
</gene>
<dbReference type="InterPro" id="IPR050611">
    <property type="entry name" value="ABCF"/>
</dbReference>
<dbReference type="InterPro" id="IPR003593">
    <property type="entry name" value="AAA+_ATPase"/>
</dbReference>
<evidence type="ECO:0000313" key="6">
    <source>
        <dbReference type="EMBL" id="MBC2667328.1"/>
    </source>
</evidence>
<dbReference type="Pfam" id="PF00005">
    <property type="entry name" value="ABC_tran"/>
    <property type="match status" value="2"/>
</dbReference>
<evidence type="ECO:0000259" key="5">
    <source>
        <dbReference type="PROSITE" id="PS50893"/>
    </source>
</evidence>
<organism evidence="6 7">
    <name type="scientific">Novosphingobium flavum</name>
    <dbReference type="NCBI Taxonomy" id="1778672"/>
    <lineage>
        <taxon>Bacteria</taxon>
        <taxon>Pseudomonadati</taxon>
        <taxon>Pseudomonadota</taxon>
        <taxon>Alphaproteobacteria</taxon>
        <taxon>Sphingomonadales</taxon>
        <taxon>Sphingomonadaceae</taxon>
        <taxon>Novosphingobium</taxon>
    </lineage>
</organism>
<proteinExistence type="predicted"/>
<dbReference type="SMART" id="SM00382">
    <property type="entry name" value="AAA"/>
    <property type="match status" value="2"/>
</dbReference>
<protein>
    <submittedName>
        <fullName evidence="6">ABC-F family ATP-binding cassette domain-containing protein</fullName>
    </submittedName>
</protein>
<dbReference type="Proteomes" id="UP000566813">
    <property type="component" value="Unassembled WGS sequence"/>
</dbReference>
<sequence>MSAFLTLDGVALTTPTGRPLFSDLSFSVGRERMGVVGRNGAGKSSLLRAILGEITPQRGTIHRNGTMGVLRQSLEPGETTAGKALGVADALARLDRIESGIGDETDFAEADWTLPPRVVNALAEAGLPPIQLDRPLTTFSGGERTRLAIAGLLIDPPDLLLLDEPTNNLDRAGRHAIAAFLAEWKGGALIVSHDRLLLENVDRIVSLSPTRVTVHGGNWSSWVDERDAVRERAEAELERAHRHARAGARQAQDARERKLRRDRAGQAYAASGSAPKILMGRQRERAEKSSGRGDLLAEQRASALAATLNDARAQVEVITPLNVQVPQCGLPSNRQVLSFHEVSWGWGDRRLFEHLSFDLRGPERVAVSGRNGAGKSTLLKLAGGLITPQAGEIRRPAPSALLDQTVGQLDRGATLVANMRRLNKELDENAARAALARFAFRNVEGDRSVRDLSGGECLRAGLACVLSASPIPQLLLLDEPTNHLDLESIEVIEQALSSYDGAILVVSHDPTFLEAIGVEREITL</sequence>
<evidence type="ECO:0000256" key="4">
    <source>
        <dbReference type="SAM" id="MobiDB-lite"/>
    </source>
</evidence>
<dbReference type="SUPFAM" id="SSF52540">
    <property type="entry name" value="P-loop containing nucleoside triphosphate hydrolases"/>
    <property type="match status" value="2"/>
</dbReference>